<dbReference type="RefSeq" id="WP_106533564.1">
    <property type="nucleotide sequence ID" value="NZ_PYAT01000007.1"/>
</dbReference>
<proteinExistence type="predicted"/>
<dbReference type="Proteomes" id="UP000242682">
    <property type="component" value="Unassembled WGS sequence"/>
</dbReference>
<reference evidence="1 2" key="1">
    <citation type="submission" date="2018-03" db="EMBL/GenBank/DDBJ databases">
        <title>Genomic Encyclopedia of Type Strains, Phase III (KMG-III): the genomes of soil and plant-associated and newly described type strains.</title>
        <authorList>
            <person name="Whitman W."/>
        </authorList>
    </citation>
    <scope>NUCLEOTIDE SEQUENCE [LARGE SCALE GENOMIC DNA]</scope>
    <source>
        <strain evidence="1 2">CGMCC 1.12259</strain>
    </source>
</reference>
<protein>
    <submittedName>
        <fullName evidence="1">Uncharacterized protein</fullName>
    </submittedName>
</protein>
<organism evidence="1 2">
    <name type="scientific">Planomicrobium soli</name>
    <dbReference type="NCBI Taxonomy" id="1176648"/>
    <lineage>
        <taxon>Bacteria</taxon>
        <taxon>Bacillati</taxon>
        <taxon>Bacillota</taxon>
        <taxon>Bacilli</taxon>
        <taxon>Bacillales</taxon>
        <taxon>Caryophanaceae</taxon>
        <taxon>Planomicrobium</taxon>
    </lineage>
</organism>
<evidence type="ECO:0000313" key="2">
    <source>
        <dbReference type="Proteomes" id="UP000242682"/>
    </source>
</evidence>
<dbReference type="OrthoDB" id="2453941at2"/>
<evidence type="ECO:0000313" key="1">
    <source>
        <dbReference type="EMBL" id="PSL36186.1"/>
    </source>
</evidence>
<gene>
    <name evidence="1" type="ORF">B0H99_1077</name>
</gene>
<keyword evidence="2" id="KW-1185">Reference proteome</keyword>
<accession>A0A2P8GQD7</accession>
<name>A0A2P8GQD7_9BACL</name>
<comment type="caution">
    <text evidence="1">The sequence shown here is derived from an EMBL/GenBank/DDBJ whole genome shotgun (WGS) entry which is preliminary data.</text>
</comment>
<sequence>MLKNQSALQNSTAYYFNRSKDINVENDSTVITLFARLTRELTWEDGFDTYKKIETFWVDIEDTKMEEASEKMKSLPNCMKYYKISEKVFRDLYRLSKSCPKELYYVTPFHQESFREKFIT</sequence>
<dbReference type="AlphaFoldDB" id="A0A2P8GQD7"/>
<dbReference type="EMBL" id="PYAT01000007">
    <property type="protein sequence ID" value="PSL36186.1"/>
    <property type="molecule type" value="Genomic_DNA"/>
</dbReference>